<reference evidence="1" key="1">
    <citation type="journal article" date="2014" name="Int. J. Syst. Evol. Microbiol.">
        <title>Complete genome sequence of Corynebacterium casei LMG S-19264T (=DSM 44701T), isolated from a smear-ripened cheese.</title>
        <authorList>
            <consortium name="US DOE Joint Genome Institute (JGI-PGF)"/>
            <person name="Walter F."/>
            <person name="Albersmeier A."/>
            <person name="Kalinowski J."/>
            <person name="Ruckert C."/>
        </authorList>
    </citation>
    <scope>NUCLEOTIDE SEQUENCE</scope>
    <source>
        <strain evidence="1">JCM 3086</strain>
    </source>
</reference>
<comment type="caution">
    <text evidence="1">The sequence shown here is derived from an EMBL/GenBank/DDBJ whole genome shotgun (WGS) entry which is preliminary data.</text>
</comment>
<proteinExistence type="predicted"/>
<name>A0A917UKB0_9ACTN</name>
<protein>
    <submittedName>
        <fullName evidence="1">Uncharacterized protein</fullName>
    </submittedName>
</protein>
<organism evidence="1 2">
    <name type="scientific">Streptomyces brasiliensis</name>
    <dbReference type="NCBI Taxonomy" id="1954"/>
    <lineage>
        <taxon>Bacteria</taxon>
        <taxon>Bacillati</taxon>
        <taxon>Actinomycetota</taxon>
        <taxon>Actinomycetes</taxon>
        <taxon>Kitasatosporales</taxon>
        <taxon>Streptomycetaceae</taxon>
        <taxon>Streptomyces</taxon>
    </lineage>
</organism>
<evidence type="ECO:0000313" key="1">
    <source>
        <dbReference type="EMBL" id="GGJ62764.1"/>
    </source>
</evidence>
<accession>A0A917UKB0</accession>
<sequence>MSWMVPGSWSFQTCMVRAAQATAAPSAANARAGSAPMPRLAPVTMATRPANRPASSWGLVSETVLGAMRYVLHVSGGFVYGRCAAVSHRWDERCSPTGADSVKVFN</sequence>
<evidence type="ECO:0000313" key="2">
    <source>
        <dbReference type="Proteomes" id="UP000657574"/>
    </source>
</evidence>
<dbReference type="EMBL" id="BMQA01000073">
    <property type="protein sequence ID" value="GGJ62764.1"/>
    <property type="molecule type" value="Genomic_DNA"/>
</dbReference>
<dbReference type="Proteomes" id="UP000657574">
    <property type="component" value="Unassembled WGS sequence"/>
</dbReference>
<gene>
    <name evidence="1" type="ORF">GCM10010121_086760</name>
</gene>
<dbReference type="AlphaFoldDB" id="A0A917UKB0"/>
<keyword evidence="2" id="KW-1185">Reference proteome</keyword>
<reference evidence="1" key="2">
    <citation type="submission" date="2020-09" db="EMBL/GenBank/DDBJ databases">
        <authorList>
            <person name="Sun Q."/>
            <person name="Ohkuma M."/>
        </authorList>
    </citation>
    <scope>NUCLEOTIDE SEQUENCE</scope>
    <source>
        <strain evidence="1">JCM 3086</strain>
    </source>
</reference>